<dbReference type="EMBL" id="VDMA02000028">
    <property type="protein sequence ID" value="KAB8178357.1"/>
    <property type="molecule type" value="Genomic_DNA"/>
</dbReference>
<evidence type="ECO:0000313" key="3">
    <source>
        <dbReference type="EMBL" id="KAB8178357.1"/>
    </source>
</evidence>
<keyword evidence="4" id="KW-1185">Reference proteome</keyword>
<evidence type="ECO:0000313" key="4">
    <source>
        <dbReference type="Proteomes" id="UP000313066"/>
    </source>
</evidence>
<dbReference type="InterPro" id="IPR050631">
    <property type="entry name" value="PheA/TfdB_FAD_monoxygenase"/>
</dbReference>
<dbReference type="SUPFAM" id="SSF51905">
    <property type="entry name" value="FAD/NAD(P)-binding domain"/>
    <property type="match status" value="1"/>
</dbReference>
<feature type="domain" description="FAD-binding" evidence="2">
    <location>
        <begin position="5"/>
        <end position="348"/>
    </location>
</feature>
<dbReference type="Proteomes" id="UP000313066">
    <property type="component" value="Unassembled WGS sequence"/>
</dbReference>
<dbReference type="GO" id="GO:0071949">
    <property type="term" value="F:FAD binding"/>
    <property type="evidence" value="ECO:0007669"/>
    <property type="project" value="InterPro"/>
</dbReference>
<dbReference type="Gene3D" id="3.50.50.60">
    <property type="entry name" value="FAD/NAD(P)-binding domain"/>
    <property type="match status" value="2"/>
</dbReference>
<keyword evidence="1" id="KW-0560">Oxidoreductase</keyword>
<gene>
    <name evidence="3" type="ORF">FH610_036505</name>
</gene>
<sequence length="405" mass="44079">MDLKADFCVVGGGPAGLTLALLLARSGAAVVVVERSTSMEREYRGEILQPGGLRLLAELGVLDGARERGCHEHSRFRFVDRARALVDIDYRRLPGPFNYLLSIPQRHLIEELLAAIQRLGVTYLAGHRVSELITEDGRIGGVVAGGPDRRQVVRAHCVVAADGRYSKTRQLAGIEFDRRDVFDHDVLWFKIPCPAGDPPDVRIFRAAGNPVLVYRSFPDSLQVGWTLPHKGYRAMAEQGIDHVKARIADALPPYAGLIDSTLTSLSDLTLLDVFSGTARRWAADGLVLIGDAAHTHSPIGAQGINLAVQDAVALHPLLMASLRAGNPSADLLGPYVAVRRRDVAAIMRLQVMQSRAMLSQSPVAAALRPRAAKALSRTPVFRKVLHRLAYGNKDIRIAADLFVTD</sequence>
<protein>
    <submittedName>
        <fullName evidence="3">FAD-binding protein</fullName>
    </submittedName>
</protein>
<dbReference type="InterPro" id="IPR002938">
    <property type="entry name" value="FAD-bd"/>
</dbReference>
<comment type="caution">
    <text evidence="3">The sequence shown here is derived from an EMBL/GenBank/DDBJ whole genome shotgun (WGS) entry which is preliminary data.</text>
</comment>
<dbReference type="PANTHER" id="PTHR43476:SF5">
    <property type="entry name" value="FAD-DEPENDENT MONOOXYGENASE"/>
    <property type="match status" value="1"/>
</dbReference>
<name>A0A5N6BBC9_9ACTN</name>
<dbReference type="PRINTS" id="PR00420">
    <property type="entry name" value="RNGMNOXGNASE"/>
</dbReference>
<dbReference type="AlphaFoldDB" id="A0A5N6BBC9"/>
<organism evidence="3 4">
    <name type="scientific">Microbispora catharanthi</name>
    <dbReference type="NCBI Taxonomy" id="1712871"/>
    <lineage>
        <taxon>Bacteria</taxon>
        <taxon>Bacillati</taxon>
        <taxon>Actinomycetota</taxon>
        <taxon>Actinomycetes</taxon>
        <taxon>Streptosporangiales</taxon>
        <taxon>Streptosporangiaceae</taxon>
        <taxon>Microbispora</taxon>
    </lineage>
</organism>
<reference evidence="3 4" key="1">
    <citation type="submission" date="2019-10" db="EMBL/GenBank/DDBJ databases">
        <title>Nonomuraea sp. nov., isolated from Phyllanthus amarus.</title>
        <authorList>
            <person name="Klykleung N."/>
            <person name="Tanasupawat S."/>
        </authorList>
    </citation>
    <scope>NUCLEOTIDE SEQUENCE [LARGE SCALE GENOMIC DNA]</scope>
    <source>
        <strain evidence="3 4">CR1-09</strain>
    </source>
</reference>
<evidence type="ECO:0000259" key="2">
    <source>
        <dbReference type="Pfam" id="PF01494"/>
    </source>
</evidence>
<evidence type="ECO:0000256" key="1">
    <source>
        <dbReference type="ARBA" id="ARBA00023002"/>
    </source>
</evidence>
<dbReference type="PANTHER" id="PTHR43476">
    <property type="entry name" value="3-(3-HYDROXY-PHENYL)PROPIONATE/3-HYDROXYCINNAMIC ACID HYDROXYLASE"/>
    <property type="match status" value="1"/>
</dbReference>
<dbReference type="GO" id="GO:0016491">
    <property type="term" value="F:oxidoreductase activity"/>
    <property type="evidence" value="ECO:0007669"/>
    <property type="project" value="UniProtKB-KW"/>
</dbReference>
<dbReference type="InterPro" id="IPR036188">
    <property type="entry name" value="FAD/NAD-bd_sf"/>
</dbReference>
<accession>A0A5N6BBC9</accession>
<dbReference type="Pfam" id="PF01494">
    <property type="entry name" value="FAD_binding_3"/>
    <property type="match status" value="1"/>
</dbReference>
<proteinExistence type="predicted"/>